<keyword evidence="1" id="KW-1133">Transmembrane helix</keyword>
<evidence type="ECO:0000256" key="1">
    <source>
        <dbReference type="SAM" id="Phobius"/>
    </source>
</evidence>
<dbReference type="CDD" id="cd21808">
    <property type="entry name" value="ABC-2_lan_permease_MutG"/>
    <property type="match status" value="1"/>
</dbReference>
<feature type="transmembrane region" description="Helical" evidence="1">
    <location>
        <begin position="92"/>
        <end position="119"/>
    </location>
</feature>
<keyword evidence="1" id="KW-0812">Transmembrane</keyword>
<evidence type="ECO:0000313" key="2">
    <source>
        <dbReference type="EMBL" id="KOY78805.1"/>
    </source>
</evidence>
<feature type="transmembrane region" description="Helical" evidence="1">
    <location>
        <begin position="218"/>
        <end position="239"/>
    </location>
</feature>
<gene>
    <name evidence="2" type="ORF">RZ72_03400</name>
</gene>
<reference evidence="2 3" key="1">
    <citation type="journal article" date="2015" name="Genome Biol. Evol.">
        <title>Functionally Structured Genomes in Lactobacillus kunkeei Colonizing the Honey Crop and Food Products of Honeybees and Stingless Bees.</title>
        <authorList>
            <person name="Tamarit D."/>
            <person name="Ellegaard K.M."/>
            <person name="Wikander J."/>
            <person name="Olofsson T."/>
            <person name="Vasquez A."/>
            <person name="Andersson S.G."/>
        </authorList>
    </citation>
    <scope>NUCLEOTIDE SEQUENCE [LARGE SCALE GENOMIC DNA]</scope>
    <source>
        <strain evidence="2 3">LAla</strain>
    </source>
</reference>
<keyword evidence="1" id="KW-0472">Membrane</keyword>
<proteinExistence type="predicted"/>
<dbReference type="InterPro" id="IPR022294">
    <property type="entry name" value="ABC-transptr_permeasesu"/>
</dbReference>
<protein>
    <submittedName>
        <fullName evidence="2">Uncharacterized protein</fullName>
    </submittedName>
</protein>
<evidence type="ECO:0000313" key="3">
    <source>
        <dbReference type="Proteomes" id="UP000037749"/>
    </source>
</evidence>
<comment type="caution">
    <text evidence="2">The sequence shown here is derived from an EMBL/GenBank/DDBJ whole genome shotgun (WGS) entry which is preliminary data.</text>
</comment>
<sequence>MRNVFSSEMIKLKRSYIGYIHIATMIVYPVVLAFLLGLNKYIKTPQTIMIDFFIIISIASPVMISILAAIFNDREVKAGGYKNILSTPYAPVNIVLIQVVFYILLYFCEIILSFIIYWLVLRLLFNIMFLPFYYCFLFCIFFASLSIVQYFMSFIIAKIFNTTGVLIFGFMGFILSCLSETVIFDSSWTVVPWAWQIRTIALFKINIVSNENQFVDYIILYIPAIIITIVIILIVRKIFKISFK</sequence>
<feature type="transmembrane region" description="Helical" evidence="1">
    <location>
        <begin position="48"/>
        <end position="71"/>
    </location>
</feature>
<organism evidence="2 3">
    <name type="scientific">Apilactobacillus kunkeei</name>
    <dbReference type="NCBI Taxonomy" id="148814"/>
    <lineage>
        <taxon>Bacteria</taxon>
        <taxon>Bacillati</taxon>
        <taxon>Bacillota</taxon>
        <taxon>Bacilli</taxon>
        <taxon>Lactobacillales</taxon>
        <taxon>Lactobacillaceae</taxon>
        <taxon>Apilactobacillus</taxon>
    </lineage>
</organism>
<feature type="transmembrane region" description="Helical" evidence="1">
    <location>
        <begin position="131"/>
        <end position="152"/>
    </location>
</feature>
<dbReference type="AlphaFoldDB" id="A0A0N1IZW4"/>
<name>A0A0N1IZW4_9LACO</name>
<dbReference type="Proteomes" id="UP000037749">
    <property type="component" value="Unassembled WGS sequence"/>
</dbReference>
<dbReference type="EMBL" id="JXCZ01000034">
    <property type="protein sequence ID" value="KOY78805.1"/>
    <property type="molecule type" value="Genomic_DNA"/>
</dbReference>
<dbReference type="RefSeq" id="WP_053796836.1">
    <property type="nucleotide sequence ID" value="NZ_JXCZ01000034.1"/>
</dbReference>
<dbReference type="PATRIC" id="fig|148814.9.peg.1098"/>
<feature type="transmembrane region" description="Helical" evidence="1">
    <location>
        <begin position="16"/>
        <end position="36"/>
    </location>
</feature>
<feature type="transmembrane region" description="Helical" evidence="1">
    <location>
        <begin position="164"/>
        <end position="184"/>
    </location>
</feature>
<accession>A0A0N1IZW4</accession>